<evidence type="ECO:0000256" key="1">
    <source>
        <dbReference type="SAM" id="MobiDB-lite"/>
    </source>
</evidence>
<feature type="region of interest" description="Disordered" evidence="1">
    <location>
        <begin position="38"/>
        <end position="60"/>
    </location>
</feature>
<sequence length="304" mass="34111">MSSKKEEKAQAAAERIKAAALSAAKGLSRAQAERAAAAAARNVNAYGQKEEGPSRWQEKREAKRQMYLMSTEKQVILGERKDLKRTMTAVGGTSQCQKCFQTGHWTFECKNERVYMTRPSRTQQLKNPKLRMKLSISYDLENPDSKEENGKSSKKSKRKHRSDSDSGSDSEASVFESDSGNNIPYPKEDKKQRILLFACRNCDHQEIADNNRVYRNEVHHSVSEYTQILEDVASDPTLPRTKSVRCCACGHGEAVFLQATFQPAFVVAILLIYNTNLFPSHWRVNIGSNRSSHSPVQSSFGSAV</sequence>
<dbReference type="AlphaFoldDB" id="A0A6A6KMD0"/>
<name>A0A6A6KMD0_HEVBR</name>
<keyword evidence="4" id="KW-1185">Reference proteome</keyword>
<dbReference type="InterPro" id="IPR039715">
    <property type="entry name" value="ZCCHC10"/>
</dbReference>
<protein>
    <recommendedName>
        <fullName evidence="2">DNA-directed RNA polymerase II subunit RPB9-like zinc ribbon domain-containing protein</fullName>
    </recommendedName>
</protein>
<dbReference type="SUPFAM" id="SSF57783">
    <property type="entry name" value="Zinc beta-ribbon"/>
    <property type="match status" value="2"/>
</dbReference>
<accession>A0A6A6KMD0</accession>
<dbReference type="Pfam" id="PF13917">
    <property type="entry name" value="zf-CCHC_3"/>
    <property type="match status" value="1"/>
</dbReference>
<comment type="caution">
    <text evidence="3">The sequence shown here is derived from an EMBL/GenBank/DDBJ whole genome shotgun (WGS) entry which is preliminary data.</text>
</comment>
<proteinExistence type="predicted"/>
<feature type="compositionally biased region" description="Basic residues" evidence="1">
    <location>
        <begin position="152"/>
        <end position="161"/>
    </location>
</feature>
<dbReference type="GO" id="GO:0006351">
    <property type="term" value="P:DNA-templated transcription"/>
    <property type="evidence" value="ECO:0007669"/>
    <property type="project" value="InterPro"/>
</dbReference>
<dbReference type="Gene3D" id="2.20.25.10">
    <property type="match status" value="2"/>
</dbReference>
<dbReference type="EMBL" id="JAAGAX010000016">
    <property type="protein sequence ID" value="KAF2289098.1"/>
    <property type="molecule type" value="Genomic_DNA"/>
</dbReference>
<dbReference type="Proteomes" id="UP000467840">
    <property type="component" value="Chromosome 8"/>
</dbReference>
<evidence type="ECO:0000313" key="3">
    <source>
        <dbReference type="EMBL" id="KAF2289098.1"/>
    </source>
</evidence>
<feature type="region of interest" description="Disordered" evidence="1">
    <location>
        <begin position="136"/>
        <end position="186"/>
    </location>
</feature>
<evidence type="ECO:0000259" key="2">
    <source>
        <dbReference type="SMART" id="SM00661"/>
    </source>
</evidence>
<dbReference type="InterPro" id="IPR001529">
    <property type="entry name" value="Zn_ribbon_RPB9"/>
</dbReference>
<organism evidence="3 4">
    <name type="scientific">Hevea brasiliensis</name>
    <name type="common">Para rubber tree</name>
    <name type="synonym">Siphonia brasiliensis</name>
    <dbReference type="NCBI Taxonomy" id="3981"/>
    <lineage>
        <taxon>Eukaryota</taxon>
        <taxon>Viridiplantae</taxon>
        <taxon>Streptophyta</taxon>
        <taxon>Embryophyta</taxon>
        <taxon>Tracheophyta</taxon>
        <taxon>Spermatophyta</taxon>
        <taxon>Magnoliopsida</taxon>
        <taxon>eudicotyledons</taxon>
        <taxon>Gunneridae</taxon>
        <taxon>Pentapetalae</taxon>
        <taxon>rosids</taxon>
        <taxon>fabids</taxon>
        <taxon>Malpighiales</taxon>
        <taxon>Euphorbiaceae</taxon>
        <taxon>Crotonoideae</taxon>
        <taxon>Micrandreae</taxon>
        <taxon>Hevea</taxon>
    </lineage>
</organism>
<reference evidence="3 4" key="1">
    <citation type="journal article" date="2020" name="Mol. Plant">
        <title>The Chromosome-Based Rubber Tree Genome Provides New Insights into Spurge Genome Evolution and Rubber Biosynthesis.</title>
        <authorList>
            <person name="Liu J."/>
            <person name="Shi C."/>
            <person name="Shi C.C."/>
            <person name="Li W."/>
            <person name="Zhang Q.J."/>
            <person name="Zhang Y."/>
            <person name="Li K."/>
            <person name="Lu H.F."/>
            <person name="Shi C."/>
            <person name="Zhu S.T."/>
            <person name="Xiao Z.Y."/>
            <person name="Nan H."/>
            <person name="Yue Y."/>
            <person name="Zhu X.G."/>
            <person name="Wu Y."/>
            <person name="Hong X.N."/>
            <person name="Fan G.Y."/>
            <person name="Tong Y."/>
            <person name="Zhang D."/>
            <person name="Mao C.L."/>
            <person name="Liu Y.L."/>
            <person name="Hao S.J."/>
            <person name="Liu W.Q."/>
            <person name="Lv M.Q."/>
            <person name="Zhang H.B."/>
            <person name="Liu Y."/>
            <person name="Hu-Tang G.R."/>
            <person name="Wang J.P."/>
            <person name="Wang J.H."/>
            <person name="Sun Y.H."/>
            <person name="Ni S.B."/>
            <person name="Chen W.B."/>
            <person name="Zhang X.C."/>
            <person name="Jiao Y.N."/>
            <person name="Eichler E.E."/>
            <person name="Li G.H."/>
            <person name="Liu X."/>
            <person name="Gao L.Z."/>
        </authorList>
    </citation>
    <scope>NUCLEOTIDE SEQUENCE [LARGE SCALE GENOMIC DNA]</scope>
    <source>
        <strain evidence="4">cv. GT1</strain>
        <tissue evidence="3">Leaf</tissue>
    </source>
</reference>
<dbReference type="PANTHER" id="PTHR13491">
    <property type="entry name" value="ZCCHC10 PROTEIN"/>
    <property type="match status" value="1"/>
</dbReference>
<feature type="compositionally biased region" description="Basic and acidic residues" evidence="1">
    <location>
        <begin position="48"/>
        <end position="60"/>
    </location>
</feature>
<evidence type="ECO:0000313" key="4">
    <source>
        <dbReference type="Proteomes" id="UP000467840"/>
    </source>
</evidence>
<dbReference type="PANTHER" id="PTHR13491:SF0">
    <property type="entry name" value="ZINC FINGER CCHC DOMAIN-CONTAINING PROTEIN 10"/>
    <property type="match status" value="1"/>
</dbReference>
<gene>
    <name evidence="3" type="ORF">GH714_028908</name>
</gene>
<feature type="domain" description="DNA-directed RNA polymerase II subunit RPB9-like zinc ribbon" evidence="2">
    <location>
        <begin position="181"/>
        <end position="228"/>
    </location>
</feature>
<dbReference type="SMART" id="SM00661">
    <property type="entry name" value="RPOL9"/>
    <property type="match status" value="1"/>
</dbReference>